<evidence type="ECO:0000256" key="2">
    <source>
        <dbReference type="PROSITE-ProRule" id="PRU00335"/>
    </source>
</evidence>
<feature type="DNA-binding region" description="H-T-H motif" evidence="2">
    <location>
        <begin position="33"/>
        <end position="52"/>
    </location>
</feature>
<dbReference type="RefSeq" id="WP_091565951.1">
    <property type="nucleotide sequence ID" value="NZ_FNHP01000001.1"/>
</dbReference>
<name>A0A1G9PFD7_9BURK</name>
<dbReference type="InterPro" id="IPR049445">
    <property type="entry name" value="TetR_SbtR-like_C"/>
</dbReference>
<dbReference type="Pfam" id="PF00440">
    <property type="entry name" value="TetR_N"/>
    <property type="match status" value="1"/>
</dbReference>
<dbReference type="STRING" id="1527607.SAMN05428957_101364"/>
<dbReference type="PRINTS" id="PR00455">
    <property type="entry name" value="HTHTETR"/>
</dbReference>
<dbReference type="PROSITE" id="PS50977">
    <property type="entry name" value="HTH_TETR_2"/>
    <property type="match status" value="1"/>
</dbReference>
<protein>
    <submittedName>
        <fullName evidence="4">Transcriptional regulator, TetR family</fullName>
    </submittedName>
</protein>
<proteinExistence type="predicted"/>
<accession>A0A1G9PFD7</accession>
<dbReference type="GO" id="GO:0003700">
    <property type="term" value="F:DNA-binding transcription factor activity"/>
    <property type="evidence" value="ECO:0007669"/>
    <property type="project" value="TreeGrafter"/>
</dbReference>
<dbReference type="PANTHER" id="PTHR30055:SF223">
    <property type="entry name" value="HTH-TYPE TRANSCRIPTIONAL REGULATOR UIDR"/>
    <property type="match status" value="1"/>
</dbReference>
<evidence type="ECO:0000259" key="3">
    <source>
        <dbReference type="PROSITE" id="PS50977"/>
    </source>
</evidence>
<keyword evidence="1 2" id="KW-0238">DNA-binding</keyword>
<sequence length="196" mass="21089">MQIPARRADAQMHRTLLLDAADQVFAEHGVHAALELVTAQAGVSRATLYRNFPDRDALMAALLQRSFETLEARALQLSGTADGLFKLLEHMAVLAAESAPVADHWRATGRGSPVLAQAQRRLSGLVKPLLAQAVAAGACRADLTVGDVLLVTTMLGSGLRGRSRTQRRSLSRRALALLLDGLRTHPEGDLSQETTR</sequence>
<dbReference type="Pfam" id="PF21597">
    <property type="entry name" value="TetR_C_43"/>
    <property type="match status" value="1"/>
</dbReference>
<dbReference type="AlphaFoldDB" id="A0A1G9PFD7"/>
<dbReference type="SUPFAM" id="SSF46689">
    <property type="entry name" value="Homeodomain-like"/>
    <property type="match status" value="1"/>
</dbReference>
<keyword evidence="5" id="KW-1185">Reference proteome</keyword>
<evidence type="ECO:0000313" key="5">
    <source>
        <dbReference type="Proteomes" id="UP000198552"/>
    </source>
</evidence>
<dbReference type="OrthoDB" id="5293556at2"/>
<organism evidence="4 5">
    <name type="scientific">Oryzisolibacter propanilivorax</name>
    <dbReference type="NCBI Taxonomy" id="1527607"/>
    <lineage>
        <taxon>Bacteria</taxon>
        <taxon>Pseudomonadati</taxon>
        <taxon>Pseudomonadota</taxon>
        <taxon>Betaproteobacteria</taxon>
        <taxon>Burkholderiales</taxon>
        <taxon>Comamonadaceae</taxon>
        <taxon>Oryzisolibacter</taxon>
    </lineage>
</organism>
<dbReference type="Proteomes" id="UP000198552">
    <property type="component" value="Unassembled WGS sequence"/>
</dbReference>
<feature type="domain" description="HTH tetR-type" evidence="3">
    <location>
        <begin position="11"/>
        <end position="70"/>
    </location>
</feature>
<dbReference type="GO" id="GO:0000976">
    <property type="term" value="F:transcription cis-regulatory region binding"/>
    <property type="evidence" value="ECO:0007669"/>
    <property type="project" value="TreeGrafter"/>
</dbReference>
<evidence type="ECO:0000313" key="4">
    <source>
        <dbReference type="EMBL" id="SDL97201.1"/>
    </source>
</evidence>
<dbReference type="InterPro" id="IPR036271">
    <property type="entry name" value="Tet_transcr_reg_TetR-rel_C_sf"/>
</dbReference>
<evidence type="ECO:0000256" key="1">
    <source>
        <dbReference type="ARBA" id="ARBA00023125"/>
    </source>
</evidence>
<dbReference type="PANTHER" id="PTHR30055">
    <property type="entry name" value="HTH-TYPE TRANSCRIPTIONAL REGULATOR RUTR"/>
    <property type="match status" value="1"/>
</dbReference>
<gene>
    <name evidence="4" type="ORF">SAMN05428957_101364</name>
</gene>
<dbReference type="SUPFAM" id="SSF48498">
    <property type="entry name" value="Tetracyclin repressor-like, C-terminal domain"/>
    <property type="match status" value="1"/>
</dbReference>
<dbReference type="InterPro" id="IPR050109">
    <property type="entry name" value="HTH-type_TetR-like_transc_reg"/>
</dbReference>
<dbReference type="InterPro" id="IPR009057">
    <property type="entry name" value="Homeodomain-like_sf"/>
</dbReference>
<reference evidence="5" key="1">
    <citation type="submission" date="2016-10" db="EMBL/GenBank/DDBJ databases">
        <authorList>
            <person name="Varghese N."/>
            <person name="Submissions S."/>
        </authorList>
    </citation>
    <scope>NUCLEOTIDE SEQUENCE [LARGE SCALE GENOMIC DNA]</scope>
    <source>
        <strain evidence="5">EPL6</strain>
    </source>
</reference>
<dbReference type="InterPro" id="IPR001647">
    <property type="entry name" value="HTH_TetR"/>
</dbReference>
<dbReference type="EMBL" id="FNHP01000001">
    <property type="protein sequence ID" value="SDL97201.1"/>
    <property type="molecule type" value="Genomic_DNA"/>
</dbReference>
<dbReference type="Gene3D" id="1.10.357.10">
    <property type="entry name" value="Tetracycline Repressor, domain 2"/>
    <property type="match status" value="1"/>
</dbReference>